<dbReference type="InterPro" id="IPR018060">
    <property type="entry name" value="HTH_AraC"/>
</dbReference>
<dbReference type="GO" id="GO:0043565">
    <property type="term" value="F:sequence-specific DNA binding"/>
    <property type="evidence" value="ECO:0007669"/>
    <property type="project" value="InterPro"/>
</dbReference>
<dbReference type="PANTHER" id="PTHR43280:SF2">
    <property type="entry name" value="HTH-TYPE TRANSCRIPTIONAL REGULATOR EXSA"/>
    <property type="match status" value="1"/>
</dbReference>
<evidence type="ECO:0000313" key="6">
    <source>
        <dbReference type="Proteomes" id="UP000426246"/>
    </source>
</evidence>
<keyword evidence="3" id="KW-0804">Transcription</keyword>
<evidence type="ECO:0000256" key="3">
    <source>
        <dbReference type="ARBA" id="ARBA00023163"/>
    </source>
</evidence>
<evidence type="ECO:0000256" key="2">
    <source>
        <dbReference type="ARBA" id="ARBA00023125"/>
    </source>
</evidence>
<gene>
    <name evidence="5" type="ORF">EHS13_04555</name>
</gene>
<feature type="domain" description="HTH araC/xylS-type" evidence="4">
    <location>
        <begin position="184"/>
        <end position="286"/>
    </location>
</feature>
<dbReference type="Pfam" id="PF12833">
    <property type="entry name" value="HTH_18"/>
    <property type="match status" value="1"/>
</dbReference>
<reference evidence="6" key="1">
    <citation type="submission" date="2018-11" db="EMBL/GenBank/DDBJ databases">
        <title>Complete genome sequence of Paenibacillus sp. ML311-T8.</title>
        <authorList>
            <person name="Nam Y.-D."/>
            <person name="Kang J."/>
            <person name="Chung W.-H."/>
            <person name="Park Y.S."/>
        </authorList>
    </citation>
    <scope>NUCLEOTIDE SEQUENCE [LARGE SCALE GENOMIC DNA]</scope>
    <source>
        <strain evidence="6">ML311-T8</strain>
    </source>
</reference>
<dbReference type="InterPro" id="IPR014710">
    <property type="entry name" value="RmlC-like_jellyroll"/>
</dbReference>
<evidence type="ECO:0000259" key="4">
    <source>
        <dbReference type="PROSITE" id="PS01124"/>
    </source>
</evidence>
<dbReference type="GO" id="GO:0003700">
    <property type="term" value="F:DNA-binding transcription factor activity"/>
    <property type="evidence" value="ECO:0007669"/>
    <property type="project" value="InterPro"/>
</dbReference>
<dbReference type="Gene3D" id="2.60.120.10">
    <property type="entry name" value="Jelly Rolls"/>
    <property type="match status" value="1"/>
</dbReference>
<dbReference type="InterPro" id="IPR011051">
    <property type="entry name" value="RmlC_Cupin_sf"/>
</dbReference>
<dbReference type="PROSITE" id="PS00041">
    <property type="entry name" value="HTH_ARAC_FAMILY_1"/>
    <property type="match status" value="1"/>
</dbReference>
<dbReference type="SUPFAM" id="SSF51182">
    <property type="entry name" value="RmlC-like cupins"/>
    <property type="match status" value="1"/>
</dbReference>
<keyword evidence="6" id="KW-1185">Reference proteome</keyword>
<keyword evidence="2" id="KW-0238">DNA-binding</keyword>
<dbReference type="Pfam" id="PF02311">
    <property type="entry name" value="AraC_binding"/>
    <property type="match status" value="1"/>
</dbReference>
<dbReference type="SMART" id="SM00342">
    <property type="entry name" value="HTH_ARAC"/>
    <property type="match status" value="1"/>
</dbReference>
<name>A0A6B8RE86_9BACL</name>
<dbReference type="Proteomes" id="UP000426246">
    <property type="component" value="Chromosome"/>
</dbReference>
<keyword evidence="1" id="KW-0805">Transcription regulation</keyword>
<proteinExistence type="predicted"/>
<dbReference type="InterPro" id="IPR018062">
    <property type="entry name" value="HTH_AraC-typ_CS"/>
</dbReference>
<sequence>MKLRNYSISYYNAMNYNSAITSESEYKTGGIHPTYELLFLASGSFRLHWLGEQYEVSPQSLFIITPNTPHDLIITSQQAVYWYIELTEVTAEPLFAKLQNVLLWNRLQCGIDAAFGLSPLLKLCLQGISSMLDSRVQDQPYGEEILLLDVEKILLMVRGTVEEHQKDLKQSKSRSLPTGYSLSKDVVKALARHMESAYKFKITLADLTRISNFQATYLIKRFKEETGFTPIDYLLELRMEAAKTYLSTTEMPIQIVASETGYPNIYHFSGEFKRKTGFSPTDWRKKNRQQKRGYL</sequence>
<evidence type="ECO:0000313" key="5">
    <source>
        <dbReference type="EMBL" id="QGQ94227.1"/>
    </source>
</evidence>
<protein>
    <submittedName>
        <fullName evidence="5">AraC family transcriptional regulator</fullName>
    </submittedName>
</protein>
<dbReference type="Gene3D" id="1.10.10.60">
    <property type="entry name" value="Homeodomain-like"/>
    <property type="match status" value="2"/>
</dbReference>
<accession>A0A6B8RE86</accession>
<dbReference type="SUPFAM" id="SSF46689">
    <property type="entry name" value="Homeodomain-like"/>
    <property type="match status" value="2"/>
</dbReference>
<dbReference type="PANTHER" id="PTHR43280">
    <property type="entry name" value="ARAC-FAMILY TRANSCRIPTIONAL REGULATOR"/>
    <property type="match status" value="1"/>
</dbReference>
<dbReference type="EMBL" id="CP034235">
    <property type="protein sequence ID" value="QGQ94227.1"/>
    <property type="molecule type" value="Genomic_DNA"/>
</dbReference>
<dbReference type="KEGG" id="ppsc:EHS13_04555"/>
<dbReference type="InterPro" id="IPR009057">
    <property type="entry name" value="Homeodomain-like_sf"/>
</dbReference>
<evidence type="ECO:0000256" key="1">
    <source>
        <dbReference type="ARBA" id="ARBA00023015"/>
    </source>
</evidence>
<organism evidence="5 6">
    <name type="scientific">Paenibacillus psychroresistens</name>
    <dbReference type="NCBI Taxonomy" id="1778678"/>
    <lineage>
        <taxon>Bacteria</taxon>
        <taxon>Bacillati</taxon>
        <taxon>Bacillota</taxon>
        <taxon>Bacilli</taxon>
        <taxon>Bacillales</taxon>
        <taxon>Paenibacillaceae</taxon>
        <taxon>Paenibacillus</taxon>
    </lineage>
</organism>
<dbReference type="RefSeq" id="WP_155699226.1">
    <property type="nucleotide sequence ID" value="NZ_CP034235.1"/>
</dbReference>
<dbReference type="AlphaFoldDB" id="A0A6B8RE86"/>
<dbReference type="PROSITE" id="PS01124">
    <property type="entry name" value="HTH_ARAC_FAMILY_2"/>
    <property type="match status" value="1"/>
</dbReference>
<dbReference type="InterPro" id="IPR003313">
    <property type="entry name" value="AraC-bd"/>
</dbReference>
<dbReference type="OrthoDB" id="2566489at2"/>